<protein>
    <submittedName>
        <fullName evidence="1">Radical SAM protein</fullName>
    </submittedName>
</protein>
<dbReference type="Proteomes" id="UP000461880">
    <property type="component" value="Unassembled WGS sequence"/>
</dbReference>
<dbReference type="GO" id="GO:1904047">
    <property type="term" value="F:S-adenosyl-L-methionine binding"/>
    <property type="evidence" value="ECO:0007669"/>
    <property type="project" value="TreeGrafter"/>
</dbReference>
<accession>A0A7X2TG79</accession>
<evidence type="ECO:0000313" key="1">
    <source>
        <dbReference type="EMBL" id="MSS58895.1"/>
    </source>
</evidence>
<dbReference type="GO" id="GO:0042601">
    <property type="term" value="C:endospore-forming forespore"/>
    <property type="evidence" value="ECO:0007669"/>
    <property type="project" value="TreeGrafter"/>
</dbReference>
<sequence length="314" mass="36202">MTERIRNCFPDASVIRISRYGELFDRPRQSYLEQYPSRNLILAVRHGTVIYPGAPVCQSFDQRWFYYCTPAMNCVYNCSYCWLKGMYQTANLVIFVNQEYFLEETEKLLMEHPAYLCLAYETDLVPLEPMTGILSQWAQAAISHPDLSIEIRTKSGYGEIWNTMPVSDRIIPAFTFSPQAMIDSMEQGTGTMEQRIRAAETAAEAGFRIRLCFDPMIRFPGWKAAYEDLIAACRKSIPPESIRDCSIGTFRISASYLQNMRKRFPDSAVVQYPYETSNGYCHYPASVKDEMEQYLLSLLKGYVSEKKIYQEIGL</sequence>
<evidence type="ECO:0000313" key="2">
    <source>
        <dbReference type="Proteomes" id="UP000461880"/>
    </source>
</evidence>
<comment type="caution">
    <text evidence="1">The sequence shown here is derived from an EMBL/GenBank/DDBJ whole genome shotgun (WGS) entry which is preliminary data.</text>
</comment>
<dbReference type="EMBL" id="VUMN01000018">
    <property type="protein sequence ID" value="MSS58895.1"/>
    <property type="molecule type" value="Genomic_DNA"/>
</dbReference>
<keyword evidence="2" id="KW-1185">Reference proteome</keyword>
<dbReference type="InterPro" id="IPR049539">
    <property type="entry name" value="SPL"/>
</dbReference>
<dbReference type="PANTHER" id="PTHR37822:SF2">
    <property type="entry name" value="SPORE PHOTOPRODUCT LYASE"/>
    <property type="match status" value="1"/>
</dbReference>
<dbReference type="Gene3D" id="3.40.50.12110">
    <property type="match status" value="1"/>
</dbReference>
<dbReference type="Pfam" id="PF20903">
    <property type="entry name" value="SPL"/>
    <property type="match status" value="1"/>
</dbReference>
<dbReference type="GO" id="GO:0051539">
    <property type="term" value="F:4 iron, 4 sulfur cluster binding"/>
    <property type="evidence" value="ECO:0007669"/>
    <property type="project" value="TreeGrafter"/>
</dbReference>
<dbReference type="PANTHER" id="PTHR37822">
    <property type="entry name" value="SPORE PHOTOPRODUCT LYASE-RELATED"/>
    <property type="match status" value="1"/>
</dbReference>
<dbReference type="AlphaFoldDB" id="A0A7X2TG79"/>
<name>A0A7X2TG79_9FIRM</name>
<dbReference type="Gene3D" id="3.80.30.30">
    <property type="match status" value="1"/>
</dbReference>
<dbReference type="GO" id="GO:0003913">
    <property type="term" value="F:DNA photolyase activity"/>
    <property type="evidence" value="ECO:0007669"/>
    <property type="project" value="TreeGrafter"/>
</dbReference>
<reference evidence="1 2" key="1">
    <citation type="submission" date="2019-08" db="EMBL/GenBank/DDBJ databases">
        <title>In-depth cultivation of the pig gut microbiome towards novel bacterial diversity and tailored functional studies.</title>
        <authorList>
            <person name="Wylensek D."/>
            <person name="Hitch T.C.A."/>
            <person name="Clavel T."/>
        </authorList>
    </citation>
    <scope>NUCLEOTIDE SEQUENCE [LARGE SCALE GENOMIC DNA]</scope>
    <source>
        <strain evidence="1 2">Oil+RF-744-GAM-WT-6</strain>
    </source>
</reference>
<gene>
    <name evidence="1" type="ORF">FYJ51_08240</name>
</gene>
<organism evidence="1 2">
    <name type="scientific">Stecheria intestinalis</name>
    <dbReference type="NCBI Taxonomy" id="2606630"/>
    <lineage>
        <taxon>Bacteria</taxon>
        <taxon>Bacillati</taxon>
        <taxon>Bacillota</taxon>
        <taxon>Erysipelotrichia</taxon>
        <taxon>Erysipelotrichales</taxon>
        <taxon>Erysipelotrichaceae</taxon>
        <taxon>Stecheria</taxon>
    </lineage>
</organism>
<proteinExistence type="predicted"/>